<dbReference type="Proteomes" id="UP001206595">
    <property type="component" value="Unassembled WGS sequence"/>
</dbReference>
<keyword evidence="3" id="KW-1185">Reference proteome</keyword>
<organism evidence="2 3">
    <name type="scientific">Umbelopsis ramanniana AG</name>
    <dbReference type="NCBI Taxonomy" id="1314678"/>
    <lineage>
        <taxon>Eukaryota</taxon>
        <taxon>Fungi</taxon>
        <taxon>Fungi incertae sedis</taxon>
        <taxon>Mucoromycota</taxon>
        <taxon>Mucoromycotina</taxon>
        <taxon>Umbelopsidomycetes</taxon>
        <taxon>Umbelopsidales</taxon>
        <taxon>Umbelopsidaceae</taxon>
        <taxon>Umbelopsis</taxon>
    </lineage>
</organism>
<proteinExistence type="predicted"/>
<dbReference type="Gene3D" id="1.20.1270.60">
    <property type="entry name" value="Arfaptin homology (AH) domain/BAR domain"/>
    <property type="match status" value="1"/>
</dbReference>
<dbReference type="EMBL" id="MU620899">
    <property type="protein sequence ID" value="KAI8582614.1"/>
    <property type="molecule type" value="Genomic_DNA"/>
</dbReference>
<dbReference type="InterPro" id="IPR027267">
    <property type="entry name" value="AH/BAR_dom_sf"/>
</dbReference>
<protein>
    <submittedName>
        <fullName evidence="2">Uncharacterized protein</fullName>
    </submittedName>
</protein>
<gene>
    <name evidence="2" type="ORF">K450DRAFT_226098</name>
</gene>
<dbReference type="GO" id="GO:0070941">
    <property type="term" value="P:eisosome assembly"/>
    <property type="evidence" value="ECO:0007669"/>
    <property type="project" value="TreeGrafter"/>
</dbReference>
<comment type="caution">
    <text evidence="2">The sequence shown here is derived from an EMBL/GenBank/DDBJ whole genome shotgun (WGS) entry which is preliminary data.</text>
</comment>
<reference evidence="2" key="2">
    <citation type="journal article" date="2022" name="Proc. Natl. Acad. Sci. U.S.A.">
        <title>Diploid-dominant life cycles characterize the early evolution of Fungi.</title>
        <authorList>
            <person name="Amses K.R."/>
            <person name="Simmons D.R."/>
            <person name="Longcore J.E."/>
            <person name="Mondo S.J."/>
            <person name="Seto K."/>
            <person name="Jeronimo G.H."/>
            <person name="Bonds A.E."/>
            <person name="Quandt C.A."/>
            <person name="Davis W.J."/>
            <person name="Chang Y."/>
            <person name="Federici B.A."/>
            <person name="Kuo A."/>
            <person name="LaButti K."/>
            <person name="Pangilinan J."/>
            <person name="Andreopoulos W."/>
            <person name="Tritt A."/>
            <person name="Riley R."/>
            <person name="Hundley H."/>
            <person name="Johnson J."/>
            <person name="Lipzen A."/>
            <person name="Barry K."/>
            <person name="Lang B.F."/>
            <person name="Cuomo C.A."/>
            <person name="Buchler N.E."/>
            <person name="Grigoriev I.V."/>
            <person name="Spatafora J.W."/>
            <person name="Stajich J.E."/>
            <person name="James T.Y."/>
        </authorList>
    </citation>
    <scope>NUCLEOTIDE SEQUENCE</scope>
    <source>
        <strain evidence="2">AG</strain>
    </source>
</reference>
<feature type="region of interest" description="Disordered" evidence="1">
    <location>
        <begin position="261"/>
        <end position="337"/>
    </location>
</feature>
<name>A0AAD5HGX7_UMBRA</name>
<dbReference type="PANTHER" id="PTHR31962">
    <property type="entry name" value="SPHINGOLIPID LONG CHAIN BASE-RESPONSIVE PROTEIN PIL1"/>
    <property type="match status" value="1"/>
</dbReference>
<evidence type="ECO:0000256" key="1">
    <source>
        <dbReference type="SAM" id="MobiDB-lite"/>
    </source>
</evidence>
<dbReference type="GO" id="GO:0008289">
    <property type="term" value="F:lipid binding"/>
    <property type="evidence" value="ECO:0007669"/>
    <property type="project" value="TreeGrafter"/>
</dbReference>
<dbReference type="GO" id="GO:0036286">
    <property type="term" value="C:eisosome filament"/>
    <property type="evidence" value="ECO:0007669"/>
    <property type="project" value="TreeGrafter"/>
</dbReference>
<dbReference type="GO" id="GO:0006897">
    <property type="term" value="P:endocytosis"/>
    <property type="evidence" value="ECO:0007669"/>
    <property type="project" value="TreeGrafter"/>
</dbReference>
<sequence length="511" mass="58195">MAFKDLQTSINKLSSDLQGQIARNNPMVKEDSRNISFWIFKERMVLSNLKALSYEESQAITSMETWSKDEGEDMKDVLGSLSTLLKKQNSIESDLAAGIQSYRQRLKIIREKELDLTVTRDRKRHIESKQSGSHRSSSKGKSTEMTKEFASLEQECRAQEQDLADYKRFAVREAFYVRFNALTEYAEKLAMIAGFGKYLVDQISIEPTPYGQPRQPYTGHEQTSTILEDALAAIDGWRPMEQDERPTMDLPDRHSSFDFQRRSTAASMHSHQSSEDFDSNYFVDSPATEHHPPPLPTRPSRSRQSAPPLPTHPSVADLPPSYQESNLATPIPSAPEHPVELPEDTEFLTPHQAHGQVYQLPNVATSPVHSHFSSDHTSNYNQLYRQISQRQGHTQRPYLEYRARQQERIGAGGFRFPTHQQTYTVLSAEEEKRELAERERLKEIPNQQSTPGYSGSSAPPFWSMPPPAQPYQIPPDDSTTNSTTSHHRHMSSGSLRDQARPSSQPPQYHQQ</sequence>
<feature type="compositionally biased region" description="Polar residues" evidence="1">
    <location>
        <begin position="262"/>
        <end position="271"/>
    </location>
</feature>
<dbReference type="InterPro" id="IPR028245">
    <property type="entry name" value="PIL1/LSP1"/>
</dbReference>
<feature type="compositionally biased region" description="Low complexity" evidence="1">
    <location>
        <begin position="474"/>
        <end position="484"/>
    </location>
</feature>
<feature type="region of interest" description="Disordered" evidence="1">
    <location>
        <begin position="120"/>
        <end position="148"/>
    </location>
</feature>
<feature type="compositionally biased region" description="Polar residues" evidence="1">
    <location>
        <begin position="500"/>
        <end position="511"/>
    </location>
</feature>
<evidence type="ECO:0000313" key="3">
    <source>
        <dbReference type="Proteomes" id="UP001206595"/>
    </source>
</evidence>
<dbReference type="PANTHER" id="PTHR31962:SF6">
    <property type="entry name" value="EISOSOME COMPONENT PIL1-DOMAIN-CONTAINING PROTEIN"/>
    <property type="match status" value="1"/>
</dbReference>
<reference evidence="2" key="1">
    <citation type="submission" date="2021-06" db="EMBL/GenBank/DDBJ databases">
        <authorList>
            <consortium name="DOE Joint Genome Institute"/>
            <person name="Mondo S.J."/>
            <person name="Amses K.R."/>
            <person name="Simmons D.R."/>
            <person name="Longcore J.E."/>
            <person name="Seto K."/>
            <person name="Alves G.H."/>
            <person name="Bonds A.E."/>
            <person name="Quandt C.A."/>
            <person name="Davis W.J."/>
            <person name="Chang Y."/>
            <person name="Letcher P.M."/>
            <person name="Powell M.J."/>
            <person name="Kuo A."/>
            <person name="Labutti K."/>
            <person name="Pangilinan J."/>
            <person name="Andreopoulos W."/>
            <person name="Tritt A."/>
            <person name="Riley R."/>
            <person name="Hundley H."/>
            <person name="Johnson J."/>
            <person name="Lipzen A."/>
            <person name="Barry K."/>
            <person name="Berbee M.L."/>
            <person name="Buchler N.E."/>
            <person name="Grigoriev I.V."/>
            <person name="Spatafora J.W."/>
            <person name="Stajich J.E."/>
            <person name="James T.Y."/>
        </authorList>
    </citation>
    <scope>NUCLEOTIDE SEQUENCE</scope>
    <source>
        <strain evidence="2">AG</strain>
    </source>
</reference>
<feature type="region of interest" description="Disordered" evidence="1">
    <location>
        <begin position="429"/>
        <end position="511"/>
    </location>
</feature>
<feature type="compositionally biased region" description="Pro residues" evidence="1">
    <location>
        <begin position="462"/>
        <end position="473"/>
    </location>
</feature>
<dbReference type="RefSeq" id="XP_051447618.1">
    <property type="nucleotide sequence ID" value="XM_051586497.1"/>
</dbReference>
<evidence type="ECO:0000313" key="2">
    <source>
        <dbReference type="EMBL" id="KAI8582614.1"/>
    </source>
</evidence>
<feature type="compositionally biased region" description="Polar residues" evidence="1">
    <location>
        <begin position="445"/>
        <end position="457"/>
    </location>
</feature>
<accession>A0AAD5HGX7</accession>
<dbReference type="Pfam" id="PF13805">
    <property type="entry name" value="Pil1"/>
    <property type="match status" value="1"/>
</dbReference>
<feature type="compositionally biased region" description="Basic and acidic residues" evidence="1">
    <location>
        <begin position="429"/>
        <end position="443"/>
    </location>
</feature>
<dbReference type="GO" id="GO:0005886">
    <property type="term" value="C:plasma membrane"/>
    <property type="evidence" value="ECO:0007669"/>
    <property type="project" value="TreeGrafter"/>
</dbReference>
<dbReference type="GeneID" id="75911845"/>
<dbReference type="AlphaFoldDB" id="A0AAD5HGX7"/>